<dbReference type="OrthoDB" id="25028at2759"/>
<dbReference type="GO" id="GO:0030166">
    <property type="term" value="P:proteoglycan biosynthetic process"/>
    <property type="evidence" value="ECO:0007669"/>
    <property type="project" value="TreeGrafter"/>
</dbReference>
<evidence type="ECO:0000256" key="4">
    <source>
        <dbReference type="ARBA" id="ARBA00022837"/>
    </source>
</evidence>
<dbReference type="Pfam" id="PF06079">
    <property type="entry name" value="Apyrase"/>
    <property type="match status" value="1"/>
</dbReference>
<evidence type="ECO:0000256" key="6">
    <source>
        <dbReference type="PIRSR" id="PIRSR609283-1"/>
    </source>
</evidence>
<feature type="binding site" evidence="6">
    <location>
        <position position="191"/>
    </location>
    <ligand>
        <name>Ca(2+)</name>
        <dbReference type="ChEBI" id="CHEBI:29108"/>
    </ligand>
</feature>
<dbReference type="AlphaFoldDB" id="L8H7Y3"/>
<protein>
    <submittedName>
        <fullName evidence="7">Ca2+dependent endoplasmic reticulum nucleoside diphosphatase isoform 3, putative</fullName>
    </submittedName>
</protein>
<proteinExistence type="inferred from homology"/>
<evidence type="ECO:0000256" key="5">
    <source>
        <dbReference type="ARBA" id="ARBA00025738"/>
    </source>
</evidence>
<dbReference type="GO" id="GO:0004382">
    <property type="term" value="F:GDP phosphatase activity"/>
    <property type="evidence" value="ECO:0007669"/>
    <property type="project" value="TreeGrafter"/>
</dbReference>
<sequence length="379" mass="43362">MPASQFFEFEFLFDDDSEAKGKNGDLDFDWNAEDGRLSHRLECDYTNKDPVREKLSAPAINTSTEGGQRAHLPLPQQYDFALVADLDKGSRDPKKFEWHSIMQKATLRRNERGNFTIEWGETIKLTSTVANKNRSMELSELVRMSHSGSLLGMCDSTGIVYEISPKKGGGAFPRHAIADGNGRHPKPFKTEWATEKDGLLYLGSIGKEWVVNGEALHHNCVWVKTLDRCGKITSHDWTANYKALRVATNTTFPGYLSHEAVAWHPEERKWLFLPRKASEHTPYDERTDEFLASNLLLIADEDFSHVEVRRVGPLECDYGFTSMKVIPHTNEIIALKVREVNEVSETWITIFDLEGNFRLEPRWKLLVDRRIKYEGLAFL</sequence>
<keyword evidence="8" id="KW-1185">Reference proteome</keyword>
<feature type="binding site" evidence="6">
    <location>
        <position position="259"/>
    </location>
    <ligand>
        <name>Ca(2+)</name>
        <dbReference type="ChEBI" id="CHEBI:29108"/>
    </ligand>
</feature>
<feature type="binding site" evidence="6">
    <location>
        <position position="140"/>
    </location>
    <ligand>
        <name>Ca(2+)</name>
        <dbReference type="ChEBI" id="CHEBI:29108"/>
    </ligand>
</feature>
<dbReference type="GO" id="GO:0045134">
    <property type="term" value="F:UDP phosphatase activity"/>
    <property type="evidence" value="ECO:0007669"/>
    <property type="project" value="TreeGrafter"/>
</dbReference>
<dbReference type="RefSeq" id="XP_004344591.1">
    <property type="nucleotide sequence ID" value="XM_004344541.1"/>
</dbReference>
<keyword evidence="2 6" id="KW-0479">Metal-binding</keyword>
<dbReference type="InterPro" id="IPR036258">
    <property type="entry name" value="Apyrase_sf"/>
</dbReference>
<dbReference type="InterPro" id="IPR009283">
    <property type="entry name" value="Apyrase"/>
</dbReference>
<dbReference type="GO" id="GO:0005509">
    <property type="term" value="F:calcium ion binding"/>
    <property type="evidence" value="ECO:0007669"/>
    <property type="project" value="InterPro"/>
</dbReference>
<dbReference type="Proteomes" id="UP000011083">
    <property type="component" value="Unassembled WGS sequence"/>
</dbReference>
<reference evidence="7 8" key="1">
    <citation type="journal article" date="2013" name="Genome Biol.">
        <title>Genome of Acanthamoeba castellanii highlights extensive lateral gene transfer and early evolution of tyrosine kinase signaling.</title>
        <authorList>
            <person name="Clarke M."/>
            <person name="Lohan A.J."/>
            <person name="Liu B."/>
            <person name="Lagkouvardos I."/>
            <person name="Roy S."/>
            <person name="Zafar N."/>
            <person name="Bertelli C."/>
            <person name="Schilde C."/>
            <person name="Kianianmomeni A."/>
            <person name="Burglin T.R."/>
            <person name="Frech C."/>
            <person name="Turcotte B."/>
            <person name="Kopec K.O."/>
            <person name="Synnott J.M."/>
            <person name="Choo C."/>
            <person name="Paponov I."/>
            <person name="Finkler A."/>
            <person name="Soon Heng Tan C."/>
            <person name="Hutchins A.P."/>
            <person name="Weinmeier T."/>
            <person name="Rattei T."/>
            <person name="Chu J.S."/>
            <person name="Gimenez G."/>
            <person name="Irimia M."/>
            <person name="Rigden D.J."/>
            <person name="Fitzpatrick D.A."/>
            <person name="Lorenzo-Morales J."/>
            <person name="Bateman A."/>
            <person name="Chiu C.H."/>
            <person name="Tang P."/>
            <person name="Hegemann P."/>
            <person name="Fromm H."/>
            <person name="Raoult D."/>
            <person name="Greub G."/>
            <person name="Miranda-Saavedra D."/>
            <person name="Chen N."/>
            <person name="Nash P."/>
            <person name="Ginger M.L."/>
            <person name="Horn M."/>
            <person name="Schaap P."/>
            <person name="Caler L."/>
            <person name="Loftus B."/>
        </authorList>
    </citation>
    <scope>NUCLEOTIDE SEQUENCE [LARGE SCALE GENOMIC DNA]</scope>
    <source>
        <strain evidence="7 8">Neff</strain>
    </source>
</reference>
<gene>
    <name evidence="7" type="ORF">ACA1_277780</name>
</gene>
<evidence type="ECO:0000313" key="7">
    <source>
        <dbReference type="EMBL" id="ELR20848.1"/>
    </source>
</evidence>
<comment type="cofactor">
    <cofactor evidence="1 6">
        <name>Ca(2+)</name>
        <dbReference type="ChEBI" id="CHEBI:29108"/>
    </cofactor>
</comment>
<evidence type="ECO:0000256" key="2">
    <source>
        <dbReference type="ARBA" id="ARBA00022723"/>
    </source>
</evidence>
<dbReference type="SUPFAM" id="SSF101887">
    <property type="entry name" value="Apyrase"/>
    <property type="match status" value="1"/>
</dbReference>
<dbReference type="Gene3D" id="2.120.10.100">
    <property type="entry name" value="Apyrase"/>
    <property type="match status" value="1"/>
</dbReference>
<dbReference type="PANTHER" id="PTHR13023">
    <property type="entry name" value="APYRASE"/>
    <property type="match status" value="1"/>
</dbReference>
<comment type="similarity">
    <text evidence="5">Belongs to the apyrase family.</text>
</comment>
<organism evidence="7 8">
    <name type="scientific">Acanthamoeba castellanii (strain ATCC 30010 / Neff)</name>
    <dbReference type="NCBI Taxonomy" id="1257118"/>
    <lineage>
        <taxon>Eukaryota</taxon>
        <taxon>Amoebozoa</taxon>
        <taxon>Discosea</taxon>
        <taxon>Longamoebia</taxon>
        <taxon>Centramoebida</taxon>
        <taxon>Acanthamoebidae</taxon>
        <taxon>Acanthamoeba</taxon>
    </lineage>
</organism>
<evidence type="ECO:0000256" key="3">
    <source>
        <dbReference type="ARBA" id="ARBA00022801"/>
    </source>
</evidence>
<keyword evidence="4 6" id="KW-0106">Calcium</keyword>
<evidence type="ECO:0000256" key="1">
    <source>
        <dbReference type="ARBA" id="ARBA00001913"/>
    </source>
</evidence>
<dbReference type="OMA" id="ATNLMLC"/>
<dbReference type="EMBL" id="KB007908">
    <property type="protein sequence ID" value="ELR20848.1"/>
    <property type="molecule type" value="Genomic_DNA"/>
</dbReference>
<dbReference type="GeneID" id="14921719"/>
<name>L8H7Y3_ACACF</name>
<dbReference type="KEGG" id="acan:ACA1_277780"/>
<feature type="binding site" evidence="6">
    <location>
        <position position="374"/>
    </location>
    <ligand>
        <name>Ca(2+)</name>
        <dbReference type="ChEBI" id="CHEBI:29108"/>
    </ligand>
</feature>
<dbReference type="PANTHER" id="PTHR13023:SF3">
    <property type="entry name" value="SOLUBLE CALCIUM-ACTIVATED NUCLEOTIDASE 1"/>
    <property type="match status" value="1"/>
</dbReference>
<dbReference type="STRING" id="1257118.L8H7Y3"/>
<accession>L8H7Y3</accession>
<evidence type="ECO:0000313" key="8">
    <source>
        <dbReference type="Proteomes" id="UP000011083"/>
    </source>
</evidence>
<dbReference type="VEuPathDB" id="AmoebaDB:ACA1_277780"/>
<feature type="binding site" evidence="6">
    <location>
        <position position="139"/>
    </location>
    <ligand>
        <name>Ca(2+)</name>
        <dbReference type="ChEBI" id="CHEBI:29108"/>
    </ligand>
</feature>
<keyword evidence="3" id="KW-0378">Hydrolase</keyword>